<reference evidence="1" key="1">
    <citation type="journal article" date="2014" name="Front. Microbiol.">
        <title>High frequency of phylogenetically diverse reductive dehalogenase-homologous genes in deep subseafloor sedimentary metagenomes.</title>
        <authorList>
            <person name="Kawai M."/>
            <person name="Futagami T."/>
            <person name="Toyoda A."/>
            <person name="Takaki Y."/>
            <person name="Nishi S."/>
            <person name="Hori S."/>
            <person name="Arai W."/>
            <person name="Tsubouchi T."/>
            <person name="Morono Y."/>
            <person name="Uchiyama I."/>
            <person name="Ito T."/>
            <person name="Fujiyama A."/>
            <person name="Inagaki F."/>
            <person name="Takami H."/>
        </authorList>
    </citation>
    <scope>NUCLEOTIDE SEQUENCE</scope>
    <source>
        <strain evidence="1">Expedition CK06-06</strain>
    </source>
</reference>
<accession>X1BS61</accession>
<dbReference type="EMBL" id="BART01012922">
    <property type="protein sequence ID" value="GAG87028.1"/>
    <property type="molecule type" value="Genomic_DNA"/>
</dbReference>
<proteinExistence type="predicted"/>
<comment type="caution">
    <text evidence="1">The sequence shown here is derived from an EMBL/GenBank/DDBJ whole genome shotgun (WGS) entry which is preliminary data.</text>
</comment>
<sequence length="74" mass="9074">MDKKIILSIKKKRNSWWKIPCTKCKKIFKTSYWCLPSDTRIERIEGENSYCFCPTCFQLEKLDLYKNYRVEYYG</sequence>
<gene>
    <name evidence="1" type="ORF">S01H4_26705</name>
</gene>
<evidence type="ECO:0000313" key="1">
    <source>
        <dbReference type="EMBL" id="GAG87028.1"/>
    </source>
</evidence>
<protein>
    <submittedName>
        <fullName evidence="1">Uncharacterized protein</fullName>
    </submittedName>
</protein>
<dbReference type="AlphaFoldDB" id="X1BS61"/>
<organism evidence="1">
    <name type="scientific">marine sediment metagenome</name>
    <dbReference type="NCBI Taxonomy" id="412755"/>
    <lineage>
        <taxon>unclassified sequences</taxon>
        <taxon>metagenomes</taxon>
        <taxon>ecological metagenomes</taxon>
    </lineage>
</organism>
<name>X1BS61_9ZZZZ</name>